<dbReference type="Proteomes" id="UP000199025">
    <property type="component" value="Unassembled WGS sequence"/>
</dbReference>
<dbReference type="GO" id="GO:0003677">
    <property type="term" value="F:DNA binding"/>
    <property type="evidence" value="ECO:0007669"/>
    <property type="project" value="UniProtKB-KW"/>
</dbReference>
<dbReference type="STRING" id="115433.SAMN05421835_12824"/>
<accession>A0A1I4BG44</accession>
<dbReference type="Gene3D" id="3.30.1310.10">
    <property type="entry name" value="Nucleoid-associated protein YbaB-like domain"/>
    <property type="match status" value="1"/>
</dbReference>
<dbReference type="OrthoDB" id="3689387at2"/>
<dbReference type="AlphaFoldDB" id="A0A1I4BG44"/>
<protein>
    <submittedName>
        <fullName evidence="2">YbaB/EbfC DNA-binding family protein</fullName>
    </submittedName>
</protein>
<name>A0A1I4BG44_9PSEU</name>
<keyword evidence="2" id="KW-0238">DNA-binding</keyword>
<organism evidence="2 3">
    <name type="scientific">Amycolatopsis sacchari</name>
    <dbReference type="NCBI Taxonomy" id="115433"/>
    <lineage>
        <taxon>Bacteria</taxon>
        <taxon>Bacillati</taxon>
        <taxon>Actinomycetota</taxon>
        <taxon>Actinomycetes</taxon>
        <taxon>Pseudonocardiales</taxon>
        <taxon>Pseudonocardiaceae</taxon>
        <taxon>Amycolatopsis</taxon>
    </lineage>
</organism>
<dbReference type="InterPro" id="IPR036894">
    <property type="entry name" value="YbaB-like_sf"/>
</dbReference>
<evidence type="ECO:0000313" key="2">
    <source>
        <dbReference type="EMBL" id="SFK66936.1"/>
    </source>
</evidence>
<sequence>MTEHRAQVEELLAGYRRSREQLASVQRELTSVTASASDPDGLVTATVGARGTLTGLVIAEEAYRRYRPAELADRIVRVTGEATRRAYGAAGDVLAPVLPAGTDPQALLLGTADLAAPEVSRPKHALDEDSYEDRNWIAR</sequence>
<evidence type="ECO:0000313" key="3">
    <source>
        <dbReference type="Proteomes" id="UP000199025"/>
    </source>
</evidence>
<keyword evidence="3" id="KW-1185">Reference proteome</keyword>
<dbReference type="RefSeq" id="WP_091515021.1">
    <property type="nucleotide sequence ID" value="NZ_CBDQZW010000053.1"/>
</dbReference>
<feature type="compositionally biased region" description="Basic and acidic residues" evidence="1">
    <location>
        <begin position="120"/>
        <end position="139"/>
    </location>
</feature>
<reference evidence="2 3" key="1">
    <citation type="submission" date="2016-10" db="EMBL/GenBank/DDBJ databases">
        <authorList>
            <person name="de Groot N.N."/>
        </authorList>
    </citation>
    <scope>NUCLEOTIDE SEQUENCE [LARGE SCALE GENOMIC DNA]</scope>
    <source>
        <strain evidence="2 3">DSM 44468</strain>
    </source>
</reference>
<proteinExistence type="predicted"/>
<evidence type="ECO:0000256" key="1">
    <source>
        <dbReference type="SAM" id="MobiDB-lite"/>
    </source>
</evidence>
<dbReference type="SUPFAM" id="SSF82607">
    <property type="entry name" value="YbaB-like"/>
    <property type="match status" value="1"/>
</dbReference>
<dbReference type="Pfam" id="PF02575">
    <property type="entry name" value="YbaB_DNA_bd"/>
    <property type="match status" value="1"/>
</dbReference>
<gene>
    <name evidence="2" type="ORF">SAMN05421835_12824</name>
</gene>
<dbReference type="EMBL" id="FORP01000028">
    <property type="protein sequence ID" value="SFK66936.1"/>
    <property type="molecule type" value="Genomic_DNA"/>
</dbReference>
<feature type="region of interest" description="Disordered" evidence="1">
    <location>
        <begin position="119"/>
        <end position="139"/>
    </location>
</feature>
<dbReference type="InterPro" id="IPR004401">
    <property type="entry name" value="YbaB/EbfC"/>
</dbReference>